<protein>
    <submittedName>
        <fullName evidence="3">N-acetyltransferase HLS1-like</fullName>
    </submittedName>
</protein>
<evidence type="ECO:0000259" key="2">
    <source>
        <dbReference type="PROSITE" id="PS51186"/>
    </source>
</evidence>
<feature type="region of interest" description="Disordered" evidence="1">
    <location>
        <begin position="544"/>
        <end position="568"/>
    </location>
</feature>
<reference evidence="4" key="2">
    <citation type="submission" date="2019-10" db="EMBL/GenBank/DDBJ databases">
        <title>A de novo genome assembly of a pear dwarfing rootstock.</title>
        <authorList>
            <person name="Wang F."/>
            <person name="Wang J."/>
            <person name="Li S."/>
            <person name="Zhang Y."/>
            <person name="Fang M."/>
            <person name="Ma L."/>
            <person name="Zhao Y."/>
            <person name="Jiang S."/>
        </authorList>
    </citation>
    <scope>NUCLEOTIDE SEQUENCE [LARGE SCALE GENOMIC DNA]</scope>
</reference>
<reference evidence="3 4" key="1">
    <citation type="submission" date="2019-09" db="EMBL/GenBank/DDBJ databases">
        <authorList>
            <person name="Ou C."/>
        </authorList>
    </citation>
    <scope>NUCLEOTIDE SEQUENCE [LARGE SCALE GENOMIC DNA]</scope>
    <source>
        <strain evidence="3">S2</strain>
        <tissue evidence="3">Leaf</tissue>
    </source>
</reference>
<evidence type="ECO:0000313" key="4">
    <source>
        <dbReference type="Proteomes" id="UP000327157"/>
    </source>
</evidence>
<dbReference type="SUPFAM" id="SSF55729">
    <property type="entry name" value="Acyl-CoA N-acyltransferases (Nat)"/>
    <property type="match status" value="1"/>
</dbReference>
<feature type="region of interest" description="Disordered" evidence="1">
    <location>
        <begin position="31"/>
        <end position="66"/>
    </location>
</feature>
<sequence length="582" mass="65708">MSLGEIGATLGTTKPVGMSLMDLLEMNKQMGMESNQGGGGGRRSFPNQESNSWLQTSTEEMGWSRGRDGEAIIRSYDGMADRGRVEDLERRCEVGPSERVFLFTDTLGDPICRIRNSPMHKMLVAELDNQLVGVIQGSIKAVTLHNSKSPPNDQAKVGYILGLRVSPLYRRKGIGSSLVSKLEEWFTDNDADYAYMATEKDNHASVRLFMTKFGYVKFRTPAILVNPVCYSPRHVSSGVEIAKLKVEEAEYLYRKCMENTEFFPHDIDKVLGNNLSLGTWVAYPRGELKVGDFGVNGHLPDSWAMLSVWNSGELFNLRLGNAPLSCLMYAKSWKWMARVFPCFKLLPSMPDFFTPFGFYFMYGLHHEGPLSGKLVRALCQFVHNVAATTSENCKVIVTEVGGCDPVRHHIPHWKLLSCYEDLWCIKALKNEDRRTNSLHELTKTHPTKSLFVDPREACQAEELYMESSSKPFQFHSCWEICKGWVLFEGPPHRAPTPMFGTASLAVDMDEDGSPTIQQTRVENLSLGEGSIPRAMGRNKARRLKEKGKANDDYAAQHEKKGKVGMKNGTNKYKKRWMIRIWK</sequence>
<keyword evidence="4" id="KW-1185">Reference proteome</keyword>
<reference evidence="3 4" key="3">
    <citation type="submission" date="2019-11" db="EMBL/GenBank/DDBJ databases">
        <title>A de novo genome assembly of a pear dwarfing rootstock.</title>
        <authorList>
            <person name="Wang F."/>
            <person name="Wang J."/>
            <person name="Li S."/>
            <person name="Zhang Y."/>
            <person name="Fang M."/>
            <person name="Ma L."/>
            <person name="Zhao Y."/>
            <person name="Jiang S."/>
        </authorList>
    </citation>
    <scope>NUCLEOTIDE SEQUENCE [LARGE SCALE GENOMIC DNA]</scope>
    <source>
        <strain evidence="3">S2</strain>
        <tissue evidence="3">Leaf</tissue>
    </source>
</reference>
<dbReference type="InterPro" id="IPR000182">
    <property type="entry name" value="GNAT_dom"/>
</dbReference>
<feature type="compositionally biased region" description="Basic and acidic residues" evidence="1">
    <location>
        <begin position="546"/>
        <end position="558"/>
    </location>
</feature>
<dbReference type="EMBL" id="SMOL01000559">
    <property type="protein sequence ID" value="KAB2607116.1"/>
    <property type="molecule type" value="Genomic_DNA"/>
</dbReference>
<dbReference type="PROSITE" id="PS51186">
    <property type="entry name" value="GNAT"/>
    <property type="match status" value="1"/>
</dbReference>
<keyword evidence="3" id="KW-0808">Transferase</keyword>
<dbReference type="InterPro" id="IPR016181">
    <property type="entry name" value="Acyl_CoA_acyltransferase"/>
</dbReference>
<dbReference type="PANTHER" id="PTHR47370:SF1">
    <property type="entry name" value="ACYL-COA N-ACYLTRANSFERASES (NAT) SUPERFAMILY PROTEIN"/>
    <property type="match status" value="1"/>
</dbReference>
<dbReference type="Gene3D" id="3.40.630.30">
    <property type="match status" value="1"/>
</dbReference>
<evidence type="ECO:0000256" key="1">
    <source>
        <dbReference type="SAM" id="MobiDB-lite"/>
    </source>
</evidence>
<dbReference type="GO" id="GO:0016747">
    <property type="term" value="F:acyltransferase activity, transferring groups other than amino-acyl groups"/>
    <property type="evidence" value="ECO:0007669"/>
    <property type="project" value="InterPro"/>
</dbReference>
<feature type="compositionally biased region" description="Polar residues" evidence="1">
    <location>
        <begin position="45"/>
        <end position="59"/>
    </location>
</feature>
<name>A0A5N5FVE6_9ROSA</name>
<organism evidence="3 4">
    <name type="scientific">Pyrus ussuriensis x Pyrus communis</name>
    <dbReference type="NCBI Taxonomy" id="2448454"/>
    <lineage>
        <taxon>Eukaryota</taxon>
        <taxon>Viridiplantae</taxon>
        <taxon>Streptophyta</taxon>
        <taxon>Embryophyta</taxon>
        <taxon>Tracheophyta</taxon>
        <taxon>Spermatophyta</taxon>
        <taxon>Magnoliopsida</taxon>
        <taxon>eudicotyledons</taxon>
        <taxon>Gunneridae</taxon>
        <taxon>Pentapetalae</taxon>
        <taxon>rosids</taxon>
        <taxon>fabids</taxon>
        <taxon>Rosales</taxon>
        <taxon>Rosaceae</taxon>
        <taxon>Amygdaloideae</taxon>
        <taxon>Maleae</taxon>
        <taxon>Pyrus</taxon>
    </lineage>
</organism>
<evidence type="ECO:0000313" key="3">
    <source>
        <dbReference type="EMBL" id="KAB2607116.1"/>
    </source>
</evidence>
<dbReference type="Pfam" id="PF00583">
    <property type="entry name" value="Acetyltransf_1"/>
    <property type="match status" value="1"/>
</dbReference>
<dbReference type="Proteomes" id="UP000327157">
    <property type="component" value="Chromosome 11"/>
</dbReference>
<gene>
    <name evidence="3" type="ORF">D8674_006833</name>
</gene>
<dbReference type="AlphaFoldDB" id="A0A5N5FVE6"/>
<dbReference type="InterPro" id="IPR052810">
    <property type="entry name" value="Plant_NAT"/>
</dbReference>
<dbReference type="PANTHER" id="PTHR47370">
    <property type="entry name" value="ACYL-COA N-ACYLTRANSFERASES (NAT) SUPERFAMILY PROTEIN"/>
    <property type="match status" value="1"/>
</dbReference>
<dbReference type="OrthoDB" id="41532at2759"/>
<proteinExistence type="predicted"/>
<dbReference type="CDD" id="cd04301">
    <property type="entry name" value="NAT_SF"/>
    <property type="match status" value="1"/>
</dbReference>
<accession>A0A5N5FVE6</accession>
<feature type="domain" description="N-acetyltransferase" evidence="2">
    <location>
        <begin position="71"/>
        <end position="229"/>
    </location>
</feature>
<comment type="caution">
    <text evidence="3">The sequence shown here is derived from an EMBL/GenBank/DDBJ whole genome shotgun (WGS) entry which is preliminary data.</text>
</comment>